<gene>
    <name evidence="1" type="ORF">G6N74_17870</name>
</gene>
<dbReference type="RefSeq" id="WP_165119306.1">
    <property type="nucleotide sequence ID" value="NZ_JAAKZG010000007.1"/>
</dbReference>
<sequence length="84" mass="8859">MNHQFVAPVAVADAPNSSVHVIENADSAAEFLSKKWPAFRGPRHADAYAASVMAIAGRETLLVARDAFIAAAREADILVEGGQV</sequence>
<organism evidence="1 2">
    <name type="scientific">Mesorhizobium zhangyense</name>
    <dbReference type="NCBI Taxonomy" id="1776730"/>
    <lineage>
        <taxon>Bacteria</taxon>
        <taxon>Pseudomonadati</taxon>
        <taxon>Pseudomonadota</taxon>
        <taxon>Alphaproteobacteria</taxon>
        <taxon>Hyphomicrobiales</taxon>
        <taxon>Phyllobacteriaceae</taxon>
        <taxon>Mesorhizobium</taxon>
    </lineage>
</organism>
<proteinExistence type="predicted"/>
<evidence type="ECO:0000313" key="2">
    <source>
        <dbReference type="Proteomes" id="UP000481252"/>
    </source>
</evidence>
<dbReference type="AlphaFoldDB" id="A0A7C9R8P5"/>
<dbReference type="Gene3D" id="6.10.250.730">
    <property type="match status" value="1"/>
</dbReference>
<evidence type="ECO:0000313" key="1">
    <source>
        <dbReference type="EMBL" id="NGN42941.1"/>
    </source>
</evidence>
<dbReference type="EMBL" id="JAAKZG010000007">
    <property type="protein sequence ID" value="NGN42941.1"/>
    <property type="molecule type" value="Genomic_DNA"/>
</dbReference>
<dbReference type="Proteomes" id="UP000481252">
    <property type="component" value="Unassembled WGS sequence"/>
</dbReference>
<keyword evidence="2" id="KW-1185">Reference proteome</keyword>
<dbReference type="Pfam" id="PF06169">
    <property type="entry name" value="DUF982"/>
    <property type="match status" value="1"/>
</dbReference>
<dbReference type="InterPro" id="IPR010385">
    <property type="entry name" value="DUF982"/>
</dbReference>
<protein>
    <submittedName>
        <fullName evidence="1">DUF982 domain-containing protein</fullName>
    </submittedName>
</protein>
<reference evidence="1 2" key="1">
    <citation type="submission" date="2020-02" db="EMBL/GenBank/DDBJ databases">
        <title>Genome sequence of the type strain CGMCC 1.15528 of Mesorhizobium zhangyense.</title>
        <authorList>
            <person name="Gao J."/>
            <person name="Sun J."/>
        </authorList>
    </citation>
    <scope>NUCLEOTIDE SEQUENCE [LARGE SCALE GENOMIC DNA]</scope>
    <source>
        <strain evidence="1 2">CGMCC 1.15528</strain>
    </source>
</reference>
<comment type="caution">
    <text evidence="1">The sequence shown here is derived from an EMBL/GenBank/DDBJ whole genome shotgun (WGS) entry which is preliminary data.</text>
</comment>
<accession>A0A7C9R8P5</accession>
<name>A0A7C9R8P5_9HYPH</name>